<feature type="compositionally biased region" description="Low complexity" evidence="1">
    <location>
        <begin position="14"/>
        <end position="23"/>
    </location>
</feature>
<accession>A0A8T1VTC5</accession>
<dbReference type="OrthoDB" id="124050at2759"/>
<dbReference type="EMBL" id="JAGDFM010000141">
    <property type="protein sequence ID" value="KAG7384692.1"/>
    <property type="molecule type" value="Genomic_DNA"/>
</dbReference>
<feature type="transmembrane region" description="Helical" evidence="2">
    <location>
        <begin position="105"/>
        <end position="126"/>
    </location>
</feature>
<feature type="region of interest" description="Disordered" evidence="1">
    <location>
        <begin position="1"/>
        <end position="23"/>
    </location>
</feature>
<feature type="transmembrane region" description="Helical" evidence="2">
    <location>
        <begin position="66"/>
        <end position="85"/>
    </location>
</feature>
<reference evidence="3" key="1">
    <citation type="submission" date="2021-02" db="EMBL/GenBank/DDBJ databases">
        <authorList>
            <person name="Palmer J.M."/>
        </authorList>
    </citation>
    <scope>NUCLEOTIDE SEQUENCE</scope>
    <source>
        <strain evidence="3">SCRP734</strain>
    </source>
</reference>
<keyword evidence="2" id="KW-1133">Transmembrane helix</keyword>
<evidence type="ECO:0000256" key="2">
    <source>
        <dbReference type="SAM" id="Phobius"/>
    </source>
</evidence>
<sequence length="564" mass="63346">MEVLEGVPEPPAPRSLSFPSLTSTSSRLSSWKRVEKNWNQAQVGHQGSYSVERLELLDRYCNNTSLTRVILVCVSTPLPALAVALGLECLPLRPPSEGWAANWMFWIRLSFMALMLNLVGVCQVNLFVPGFSQSVGKVIYASVGVCALQIGTFVFEAAAFGFPVPFMWQFGGITMAIYVPVVTRVVYGPALVLYDLIPRSYRGIVVILIPMWKFAAKRFAVRMTREMEDFVPELVAFSVDFFSALFVSVCMATSGSFHLTALLIAVDLFFSFVKFRELHKDDKVLRQLLEERRRSESSRLIPELFKSDSAGLIPMILDVVHDPSAYHVTSLDRVRLWASPPHLVPDKLYERLQSMGASGIFGNQCSERMRVLSYDQAPRSRLTPWKFQQISVVPAPMTLVPVVAPLRSAAIPKWRKESSVRPTDPSKSLVRHGLHLLFQFEYLVLVEYIECVVPFVVVAYKSALEQLPNVVYFPGGAGRWGVSAVTNLLVLGVLEVGSLLLVHAFVQRKFGVSPLYELAFVLETQVSAVQAHLFQVIIFLLQYELAHLGVDFTFRFDWLRDTSK</sequence>
<evidence type="ECO:0000313" key="4">
    <source>
        <dbReference type="Proteomes" id="UP000694044"/>
    </source>
</evidence>
<keyword evidence="2" id="KW-0472">Membrane</keyword>
<gene>
    <name evidence="3" type="ORF">PHYPSEUDO_002385</name>
</gene>
<feature type="transmembrane region" description="Helical" evidence="2">
    <location>
        <begin position="241"/>
        <end position="270"/>
    </location>
</feature>
<keyword evidence="4" id="KW-1185">Reference proteome</keyword>
<evidence type="ECO:0000313" key="3">
    <source>
        <dbReference type="EMBL" id="KAG7384692.1"/>
    </source>
</evidence>
<proteinExistence type="predicted"/>
<keyword evidence="2" id="KW-0812">Transmembrane</keyword>
<feature type="transmembrane region" description="Helical" evidence="2">
    <location>
        <begin position="166"/>
        <end position="194"/>
    </location>
</feature>
<dbReference type="AlphaFoldDB" id="A0A8T1VTC5"/>
<evidence type="ECO:0000256" key="1">
    <source>
        <dbReference type="SAM" id="MobiDB-lite"/>
    </source>
</evidence>
<protein>
    <submittedName>
        <fullName evidence="3">Uncharacterized protein</fullName>
    </submittedName>
</protein>
<dbReference type="Proteomes" id="UP000694044">
    <property type="component" value="Unassembled WGS sequence"/>
</dbReference>
<comment type="caution">
    <text evidence="3">The sequence shown here is derived from an EMBL/GenBank/DDBJ whole genome shotgun (WGS) entry which is preliminary data.</text>
</comment>
<organism evidence="3 4">
    <name type="scientific">Phytophthora pseudosyringae</name>
    <dbReference type="NCBI Taxonomy" id="221518"/>
    <lineage>
        <taxon>Eukaryota</taxon>
        <taxon>Sar</taxon>
        <taxon>Stramenopiles</taxon>
        <taxon>Oomycota</taxon>
        <taxon>Peronosporomycetes</taxon>
        <taxon>Peronosporales</taxon>
        <taxon>Peronosporaceae</taxon>
        <taxon>Phytophthora</taxon>
    </lineage>
</organism>
<name>A0A8T1VTC5_9STRA</name>
<feature type="transmembrane region" description="Helical" evidence="2">
    <location>
        <begin position="138"/>
        <end position="160"/>
    </location>
</feature>